<dbReference type="Pfam" id="PF26002">
    <property type="entry name" value="Beta-barrel_AprE"/>
    <property type="match status" value="1"/>
</dbReference>
<dbReference type="Gene3D" id="2.40.30.170">
    <property type="match status" value="1"/>
</dbReference>
<keyword evidence="9" id="KW-0175">Coiled coil</keyword>
<dbReference type="GO" id="GO:0005886">
    <property type="term" value="C:plasma membrane"/>
    <property type="evidence" value="ECO:0007669"/>
    <property type="project" value="UniProtKB-SubCell"/>
</dbReference>
<dbReference type="PANTHER" id="PTHR30386">
    <property type="entry name" value="MEMBRANE FUSION SUBUNIT OF EMRAB-TOLC MULTIDRUG EFFLUX PUMP"/>
    <property type="match status" value="1"/>
</dbReference>
<keyword evidence="7 10" id="KW-1133">Transmembrane helix</keyword>
<dbReference type="OrthoDB" id="9810980at2"/>
<dbReference type="InParanoid" id="F0S179"/>
<dbReference type="PANTHER" id="PTHR30386:SF17">
    <property type="entry name" value="ALKALINE PROTEASE SECRETION PROTEIN APRE"/>
    <property type="match status" value="1"/>
</dbReference>
<evidence type="ECO:0000259" key="11">
    <source>
        <dbReference type="Pfam" id="PF25994"/>
    </source>
</evidence>
<dbReference type="PRINTS" id="PR01490">
    <property type="entry name" value="RTXTOXIND"/>
</dbReference>
<evidence type="ECO:0000256" key="9">
    <source>
        <dbReference type="SAM" id="Coils"/>
    </source>
</evidence>
<keyword evidence="4" id="KW-1003">Cell membrane</keyword>
<dbReference type="AlphaFoldDB" id="F0S179"/>
<comment type="similarity">
    <text evidence="2">Belongs to the membrane fusion protein (MFP) (TC 8.A.1) family.</text>
</comment>
<dbReference type="NCBIfam" id="TIGR01843">
    <property type="entry name" value="type_I_hlyD"/>
    <property type="match status" value="1"/>
</dbReference>
<evidence type="ECO:0000256" key="8">
    <source>
        <dbReference type="ARBA" id="ARBA00023136"/>
    </source>
</evidence>
<keyword evidence="3" id="KW-0813">Transport</keyword>
<reference evidence="14" key="2">
    <citation type="submission" date="2011-02" db="EMBL/GenBank/DDBJ databases">
        <title>The complete genome of Desulfurobacterium thermolithotrophum DSM 11699.</title>
        <authorList>
            <consortium name="US DOE Joint Genome Institute (JGI-PGF)"/>
            <person name="Lucas S."/>
            <person name="Copeland A."/>
            <person name="Lapidus A."/>
            <person name="Bruce D."/>
            <person name="Goodwin L."/>
            <person name="Pitluck S."/>
            <person name="Kyrpides N."/>
            <person name="Mavromatis K."/>
            <person name="Pagani I."/>
            <person name="Ivanova N."/>
            <person name="Mikhailova N."/>
            <person name="Daligault H."/>
            <person name="Detter J.C."/>
            <person name="Tapia R."/>
            <person name="Han C."/>
            <person name="Land M."/>
            <person name="Hauser L."/>
            <person name="Markowitz V."/>
            <person name="Cheng J.-F."/>
            <person name="Hugenholtz P."/>
            <person name="Woyke T."/>
            <person name="Wu D."/>
            <person name="Spring S."/>
            <person name="Brambilla E."/>
            <person name="Klenk H.-P."/>
            <person name="Eisen J.A."/>
        </authorList>
    </citation>
    <scope>NUCLEOTIDE SEQUENCE [LARGE SCALE GENOMIC DNA]</scope>
    <source>
        <strain evidence="14">DSM 11699 / BSA</strain>
    </source>
</reference>
<evidence type="ECO:0000259" key="12">
    <source>
        <dbReference type="Pfam" id="PF26002"/>
    </source>
</evidence>
<dbReference type="InterPro" id="IPR058781">
    <property type="entry name" value="HH_AprE-like"/>
</dbReference>
<evidence type="ECO:0000256" key="3">
    <source>
        <dbReference type="ARBA" id="ARBA00022448"/>
    </source>
</evidence>
<dbReference type="SUPFAM" id="SSF51230">
    <property type="entry name" value="Single hybrid motif"/>
    <property type="match status" value="1"/>
</dbReference>
<feature type="domain" description="AprE-like beta-barrel" evidence="12">
    <location>
        <begin position="345"/>
        <end position="433"/>
    </location>
</feature>
<evidence type="ECO:0000256" key="10">
    <source>
        <dbReference type="SAM" id="Phobius"/>
    </source>
</evidence>
<dbReference type="eggNOG" id="COG0845">
    <property type="taxonomic scope" value="Bacteria"/>
</dbReference>
<reference evidence="13 14" key="1">
    <citation type="journal article" date="2011" name="Stand. Genomic Sci.">
        <title>Complete genome sequence of the thermophilic sulfur-reducer Desulfurobacterium thermolithotrophum type strain (BSA(T)) from a deep-sea hydrothermal vent.</title>
        <authorList>
            <person name="Goker M."/>
            <person name="Daligault H."/>
            <person name="Mwirichia R."/>
            <person name="Lapidus A."/>
            <person name="Lucas S."/>
            <person name="Deshpande S."/>
            <person name="Pagani I."/>
            <person name="Tapia R."/>
            <person name="Cheng J.F."/>
            <person name="Goodwin L."/>
            <person name="Pitluck S."/>
            <person name="Liolios K."/>
            <person name="Ivanova N."/>
            <person name="Mavromatis K."/>
            <person name="Mikhailova N."/>
            <person name="Pati A."/>
            <person name="Chen A."/>
            <person name="Palaniappan K."/>
            <person name="Han C."/>
            <person name="Land M."/>
            <person name="Hauser L."/>
            <person name="Pan C."/>
            <person name="Brambilla E.M."/>
            <person name="Rohde M."/>
            <person name="Spring S."/>
            <person name="Sikorski J."/>
            <person name="Wirth R."/>
            <person name="Detter J.C."/>
            <person name="Woyke T."/>
            <person name="Bristow J."/>
            <person name="Eisen J.A."/>
            <person name="Markowitz V."/>
            <person name="Hugenholtz P."/>
            <person name="Kyrpides N.C."/>
            <person name="Klenk H.P."/>
        </authorList>
    </citation>
    <scope>NUCLEOTIDE SEQUENCE [LARGE SCALE GENOMIC DNA]</scope>
    <source>
        <strain evidence="14">DSM 11699 / BSA</strain>
    </source>
</reference>
<sequence length="457" mass="52553">MSSEEVKNEEKNKVENKEKIEEKNKVKVDLDDKKYITFGSLVVFLIFGLLIGWAALAKIDTVVVAPGKVVVKSYKKPVQHKDWGTVTRIFVKEGDFVKKGDPLLELEKLEQDTNYKVLESNYYNLLAERDRLLSEKKGLNHIAFSSEFLQFKNKKLKEQIIRTQRELFFKRKRKLQSELAVLSERENQAKEQLKGLKSVLKIKENLLNSYIKEIKEQEELVKEKLVSKIRLLDLMKEKERLEAEIKDIKSKIPQVLSQIEELNHQKTLQIENYQNEVASKLDEVLSKLSELKPKVIYAKEKVKKTIITANTSGQVLGLKIHAKGEVVKPGDTLMYIVPKKDEIFILAKVLPQDRDRVSKGQLVDLHFPAFLSIAANIVEGKVTYVATDTLFDQATRHDYYETHIVLTDKGKEQLKKYGFNLVPGMPAVAYIKVEKVTPLEYVLQPVLMLVKTAFKAN</sequence>
<dbReference type="Proteomes" id="UP000007102">
    <property type="component" value="Chromosome"/>
</dbReference>
<proteinExistence type="inferred from homology"/>
<accession>F0S179</accession>
<evidence type="ECO:0000313" key="13">
    <source>
        <dbReference type="EMBL" id="ADY73957.1"/>
    </source>
</evidence>
<organism evidence="13 14">
    <name type="scientific">Desulfurobacterium thermolithotrophum (strain DSM 11699 / BSA)</name>
    <dbReference type="NCBI Taxonomy" id="868864"/>
    <lineage>
        <taxon>Bacteria</taxon>
        <taxon>Pseudomonadati</taxon>
        <taxon>Aquificota</taxon>
        <taxon>Aquificia</taxon>
        <taxon>Desulfurobacteriales</taxon>
        <taxon>Desulfurobacteriaceae</taxon>
        <taxon>Desulfurobacterium</taxon>
    </lineage>
</organism>
<dbReference type="InterPro" id="IPR011053">
    <property type="entry name" value="Single_hybrid_motif"/>
</dbReference>
<dbReference type="KEGG" id="dte:Dester_1324"/>
<dbReference type="GO" id="GO:0015031">
    <property type="term" value="P:protein transport"/>
    <property type="evidence" value="ECO:0007669"/>
    <property type="project" value="InterPro"/>
</dbReference>
<dbReference type="RefSeq" id="WP_013638907.1">
    <property type="nucleotide sequence ID" value="NC_015185.1"/>
</dbReference>
<gene>
    <name evidence="13" type="ordered locus">Dester_1324</name>
</gene>
<evidence type="ECO:0000256" key="5">
    <source>
        <dbReference type="ARBA" id="ARBA00022519"/>
    </source>
</evidence>
<dbReference type="InterPro" id="IPR050739">
    <property type="entry name" value="MFP"/>
</dbReference>
<keyword evidence="14" id="KW-1185">Reference proteome</keyword>
<dbReference type="STRING" id="868864.Dester_1324"/>
<feature type="domain" description="AprE-like long alpha-helical hairpin" evidence="11">
    <location>
        <begin position="113"/>
        <end position="300"/>
    </location>
</feature>
<dbReference type="InterPro" id="IPR058982">
    <property type="entry name" value="Beta-barrel_AprE"/>
</dbReference>
<comment type="subcellular location">
    <subcellularLocation>
        <location evidence="1">Cell inner membrane</location>
        <topology evidence="1">Single-pass membrane protein</topology>
    </subcellularLocation>
</comment>
<evidence type="ECO:0000256" key="6">
    <source>
        <dbReference type="ARBA" id="ARBA00022692"/>
    </source>
</evidence>
<keyword evidence="5" id="KW-0997">Cell inner membrane</keyword>
<evidence type="ECO:0000256" key="2">
    <source>
        <dbReference type="ARBA" id="ARBA00009477"/>
    </source>
</evidence>
<evidence type="ECO:0000256" key="4">
    <source>
        <dbReference type="ARBA" id="ARBA00022475"/>
    </source>
</evidence>
<feature type="coiled-coil region" evidence="9">
    <location>
        <begin position="146"/>
        <end position="283"/>
    </location>
</feature>
<dbReference type="InterPro" id="IPR010129">
    <property type="entry name" value="T1SS_HlyD"/>
</dbReference>
<evidence type="ECO:0000313" key="14">
    <source>
        <dbReference type="Proteomes" id="UP000007102"/>
    </source>
</evidence>
<keyword evidence="8 10" id="KW-0472">Membrane</keyword>
<evidence type="ECO:0000256" key="7">
    <source>
        <dbReference type="ARBA" id="ARBA00022989"/>
    </source>
</evidence>
<dbReference type="Gene3D" id="2.40.50.100">
    <property type="match status" value="1"/>
</dbReference>
<keyword evidence="6 10" id="KW-0812">Transmembrane</keyword>
<dbReference type="Pfam" id="PF25994">
    <property type="entry name" value="HH_AprE"/>
    <property type="match status" value="1"/>
</dbReference>
<dbReference type="HOGENOM" id="CLU_023976_1_1_0"/>
<feature type="transmembrane region" description="Helical" evidence="10">
    <location>
        <begin position="35"/>
        <end position="56"/>
    </location>
</feature>
<name>F0S179_DESTD</name>
<protein>
    <submittedName>
        <fullName evidence="13">Type I secretion membrane fusion protein, HlyD family</fullName>
    </submittedName>
</protein>
<dbReference type="EMBL" id="CP002543">
    <property type="protein sequence ID" value="ADY73957.1"/>
    <property type="molecule type" value="Genomic_DNA"/>
</dbReference>
<evidence type="ECO:0000256" key="1">
    <source>
        <dbReference type="ARBA" id="ARBA00004377"/>
    </source>
</evidence>